<dbReference type="GO" id="GO:0005524">
    <property type="term" value="F:ATP binding"/>
    <property type="evidence" value="ECO:0007669"/>
    <property type="project" value="UniProtKB-KW"/>
</dbReference>
<evidence type="ECO:0000256" key="4">
    <source>
        <dbReference type="ARBA" id="ARBA00022840"/>
    </source>
</evidence>
<evidence type="ECO:0000256" key="1">
    <source>
        <dbReference type="ARBA" id="ARBA00022598"/>
    </source>
</evidence>
<protein>
    <submittedName>
        <fullName evidence="7">Glutathionylspermidine synthase</fullName>
    </submittedName>
</protein>
<keyword evidence="4" id="KW-0067">ATP-binding</keyword>
<dbReference type="SUPFAM" id="SSF56059">
    <property type="entry name" value="Glutathione synthetase ATP-binding domain-like"/>
    <property type="match status" value="1"/>
</dbReference>
<dbReference type="Pfam" id="PF03738">
    <property type="entry name" value="GSP_synth"/>
    <property type="match status" value="1"/>
</dbReference>
<organism evidence="7 8">
    <name type="scientific">Granulicella mallensis</name>
    <dbReference type="NCBI Taxonomy" id="940614"/>
    <lineage>
        <taxon>Bacteria</taxon>
        <taxon>Pseudomonadati</taxon>
        <taxon>Acidobacteriota</taxon>
        <taxon>Terriglobia</taxon>
        <taxon>Terriglobales</taxon>
        <taxon>Acidobacteriaceae</taxon>
        <taxon>Granulicella</taxon>
    </lineage>
</organism>
<dbReference type="Gene3D" id="3.30.1490.330">
    <property type="match status" value="1"/>
</dbReference>
<dbReference type="InterPro" id="IPR016185">
    <property type="entry name" value="PreATP-grasp_dom_sf"/>
</dbReference>
<evidence type="ECO:0000256" key="3">
    <source>
        <dbReference type="ARBA" id="ARBA00022741"/>
    </source>
</evidence>
<name>A0A7W8E984_9BACT</name>
<keyword evidence="1" id="KW-0436">Ligase</keyword>
<gene>
    <name evidence="7" type="ORF">HDF15_001676</name>
</gene>
<dbReference type="SUPFAM" id="SSF52440">
    <property type="entry name" value="PreATP-grasp domain"/>
    <property type="match status" value="1"/>
</dbReference>
<evidence type="ECO:0000256" key="2">
    <source>
        <dbReference type="ARBA" id="ARBA00022723"/>
    </source>
</evidence>
<sequence length="395" mass="45299">MQRHTLTPRPHWQQTVEQQGLTFHTPEADPSVPNARPYWDESTCYEFTSAEVDRLEAAGNELQEMCLAAAQNVIDNQRYDELEIPAEAVPMIEWAWNEEPPALYGRFDILWNGQGAPKLLEYNADTPTSLLEAAVIQWYWLKDVYPNADQFNSLHEKLIAKWKDLDSYLAKPVYFASTDYPEDLLTVAYLRDTAEQAGLPTSQLLMEEIGWNDPRQCFVDLAPEENQIESIFKLYPWETMLEEAFAAQGLRTYKDMRWIEPIWKMLLSNKGILPVLWELYPNHELLLESHFVTGSSNWQPAPGWVRKPLHSREGSNIVITSLEGKQISTDGPYDNRLQIDQRLGPATVFPDGPNPGRWPVLGLWMIDQECCGMGIREDAGPITGNLSSFVPHFFR</sequence>
<feature type="domain" description="Glutathionylspermidine synthase pre-ATP-grasp-like" evidence="6">
    <location>
        <begin position="12"/>
        <end position="394"/>
    </location>
</feature>
<dbReference type="GO" id="GO:0016874">
    <property type="term" value="F:ligase activity"/>
    <property type="evidence" value="ECO:0007669"/>
    <property type="project" value="UniProtKB-KW"/>
</dbReference>
<keyword evidence="2" id="KW-0479">Metal-binding</keyword>
<proteinExistence type="predicted"/>
<dbReference type="Proteomes" id="UP000584867">
    <property type="component" value="Unassembled WGS sequence"/>
</dbReference>
<accession>A0A7W8E984</accession>
<comment type="caution">
    <text evidence="7">The sequence shown here is derived from an EMBL/GenBank/DDBJ whole genome shotgun (WGS) entry which is preliminary data.</text>
</comment>
<dbReference type="EMBL" id="JACHIO010000006">
    <property type="protein sequence ID" value="MBB5063334.1"/>
    <property type="molecule type" value="Genomic_DNA"/>
</dbReference>
<keyword evidence="5" id="KW-0460">Magnesium</keyword>
<evidence type="ECO:0000313" key="8">
    <source>
        <dbReference type="Proteomes" id="UP000584867"/>
    </source>
</evidence>
<dbReference type="AlphaFoldDB" id="A0A7W8E984"/>
<dbReference type="InterPro" id="IPR005494">
    <property type="entry name" value="GSPS_pre-ATP-grasp-like_dom"/>
</dbReference>
<dbReference type="GO" id="GO:0046872">
    <property type="term" value="F:metal ion binding"/>
    <property type="evidence" value="ECO:0007669"/>
    <property type="project" value="UniProtKB-KW"/>
</dbReference>
<evidence type="ECO:0000313" key="7">
    <source>
        <dbReference type="EMBL" id="MBB5063334.1"/>
    </source>
</evidence>
<reference evidence="7 8" key="1">
    <citation type="submission" date="2020-08" db="EMBL/GenBank/DDBJ databases">
        <title>Genomic Encyclopedia of Type Strains, Phase IV (KMG-V): Genome sequencing to study the core and pangenomes of soil and plant-associated prokaryotes.</title>
        <authorList>
            <person name="Whitman W."/>
        </authorList>
    </citation>
    <scope>NUCLEOTIDE SEQUENCE [LARGE SCALE GENOMIC DNA]</scope>
    <source>
        <strain evidence="7 8">X5P3</strain>
    </source>
</reference>
<evidence type="ECO:0000256" key="5">
    <source>
        <dbReference type="ARBA" id="ARBA00022842"/>
    </source>
</evidence>
<keyword evidence="3" id="KW-0547">Nucleotide-binding</keyword>
<evidence type="ECO:0000259" key="6">
    <source>
        <dbReference type="Pfam" id="PF03738"/>
    </source>
</evidence>
<dbReference type="RefSeq" id="WP_184254446.1">
    <property type="nucleotide sequence ID" value="NZ_JACHIO010000006.1"/>
</dbReference>